<keyword evidence="2" id="KW-1185">Reference proteome</keyword>
<dbReference type="EMBL" id="CP093326">
    <property type="protein sequence ID" value="UNK45210.1"/>
    <property type="molecule type" value="Genomic_DNA"/>
</dbReference>
<dbReference type="Pfam" id="PF08734">
    <property type="entry name" value="GYD"/>
    <property type="match status" value="1"/>
</dbReference>
<gene>
    <name evidence="1" type="ORF">MNQ99_14880</name>
</gene>
<dbReference type="Proteomes" id="UP000829069">
    <property type="component" value="Chromosome"/>
</dbReference>
<evidence type="ECO:0000313" key="1">
    <source>
        <dbReference type="EMBL" id="UNK45210.1"/>
    </source>
</evidence>
<protein>
    <submittedName>
        <fullName evidence="1">GYD domain-containing protein</fullName>
    </submittedName>
</protein>
<accession>A0ABY3W4R5</accession>
<organism evidence="1 2">
    <name type="scientific">Arthrobacter sulfonylureivorans</name>
    <dbReference type="NCBI Taxonomy" id="2486855"/>
    <lineage>
        <taxon>Bacteria</taxon>
        <taxon>Bacillati</taxon>
        <taxon>Actinomycetota</taxon>
        <taxon>Actinomycetes</taxon>
        <taxon>Micrococcales</taxon>
        <taxon>Micrococcaceae</taxon>
        <taxon>Arthrobacter</taxon>
    </lineage>
</organism>
<name>A0ABY3W4R5_9MICC</name>
<reference evidence="1 2" key="1">
    <citation type="submission" date="2022-03" db="EMBL/GenBank/DDBJ databases">
        <title>Isotopic signatures of nitrous oxide derived from detoxification processes.</title>
        <authorList>
            <person name="Behrendt U."/>
            <person name="Buchen C."/>
            <person name="Well R."/>
            <person name="Ulrich A."/>
            <person name="Rohe L."/>
            <person name="Kolb S."/>
            <person name="Schloter M."/>
            <person name="Horn M.A."/>
            <person name="Augustin J."/>
        </authorList>
    </citation>
    <scope>NUCLEOTIDE SEQUENCE [LARGE SCALE GENOMIC DNA]</scope>
    <source>
        <strain evidence="1 2">S4-C24</strain>
    </source>
</reference>
<dbReference type="RefSeq" id="WP_127513475.1">
    <property type="nucleotide sequence ID" value="NZ_CP093326.1"/>
</dbReference>
<dbReference type="InterPro" id="IPR014845">
    <property type="entry name" value="GYD/TTHA1554"/>
</dbReference>
<evidence type="ECO:0000313" key="2">
    <source>
        <dbReference type="Proteomes" id="UP000829069"/>
    </source>
</evidence>
<sequence>MTKYLFQGKYVGEGIKGLMQEGGSKRREAVIRALESVGGSLECIYYAFGETDVVGVFEIPDQPSAAALSLMINSSGAVDLRLTPLMTPEDLDAAAGKTPSYRAPGQQ</sequence>
<proteinExistence type="predicted"/>